<keyword evidence="8 9" id="KW-0449">Lipoprotein</keyword>
<evidence type="ECO:0000256" key="7">
    <source>
        <dbReference type="ARBA" id="ARBA00023139"/>
    </source>
</evidence>
<comment type="subcellular location">
    <subcellularLocation>
        <location evidence="9">Cell membrane</location>
        <topology evidence="9">Lipid-anchor</topology>
    </subcellularLocation>
    <subcellularLocation>
        <location evidence="1">Membrane</location>
    </subcellularLocation>
</comment>
<feature type="signal peptide" evidence="9">
    <location>
        <begin position="1"/>
        <end position="18"/>
    </location>
</feature>
<keyword evidence="3 9" id="KW-1134">Transmembrane beta strand</keyword>
<protein>
    <submittedName>
        <fullName evidence="10">Efflux transporter outer membrane subunit</fullName>
    </submittedName>
</protein>
<name>A0ABU8RXB5_9SPHN</name>
<dbReference type="EMBL" id="JBBHJZ010000002">
    <property type="protein sequence ID" value="MEJ5977720.1"/>
    <property type="molecule type" value="Genomic_DNA"/>
</dbReference>
<comment type="caution">
    <text evidence="10">The sequence shown here is derived from an EMBL/GenBank/DDBJ whole genome shotgun (WGS) entry which is preliminary data.</text>
</comment>
<proteinExistence type="inferred from homology"/>
<dbReference type="InterPro" id="IPR003423">
    <property type="entry name" value="OMP_efflux"/>
</dbReference>
<evidence type="ECO:0000256" key="8">
    <source>
        <dbReference type="ARBA" id="ARBA00023288"/>
    </source>
</evidence>
<evidence type="ECO:0000313" key="10">
    <source>
        <dbReference type="EMBL" id="MEJ5977720.1"/>
    </source>
</evidence>
<keyword evidence="11" id="KW-1185">Reference proteome</keyword>
<dbReference type="NCBIfam" id="TIGR01845">
    <property type="entry name" value="outer_NodT"/>
    <property type="match status" value="1"/>
</dbReference>
<dbReference type="Pfam" id="PF02321">
    <property type="entry name" value="OEP"/>
    <property type="match status" value="2"/>
</dbReference>
<evidence type="ECO:0000256" key="4">
    <source>
        <dbReference type="ARBA" id="ARBA00022692"/>
    </source>
</evidence>
<feature type="chain" id="PRO_5044997810" evidence="9">
    <location>
        <begin position="19"/>
        <end position="490"/>
    </location>
</feature>
<dbReference type="InterPro" id="IPR010131">
    <property type="entry name" value="MdtP/NodT-like"/>
</dbReference>
<keyword evidence="7 9" id="KW-0564">Palmitate</keyword>
<evidence type="ECO:0000256" key="5">
    <source>
        <dbReference type="ARBA" id="ARBA00022729"/>
    </source>
</evidence>
<evidence type="ECO:0000256" key="9">
    <source>
        <dbReference type="RuleBase" id="RU362097"/>
    </source>
</evidence>
<dbReference type="Gene3D" id="1.20.1600.10">
    <property type="entry name" value="Outer membrane efflux proteins (OEP)"/>
    <property type="match status" value="1"/>
</dbReference>
<gene>
    <name evidence="10" type="ORF">WG901_13815</name>
</gene>
<dbReference type="SUPFAM" id="SSF56954">
    <property type="entry name" value="Outer membrane efflux proteins (OEP)"/>
    <property type="match status" value="1"/>
</dbReference>
<accession>A0ABU8RXB5</accession>
<evidence type="ECO:0000256" key="1">
    <source>
        <dbReference type="ARBA" id="ARBA00004370"/>
    </source>
</evidence>
<keyword evidence="4 9" id="KW-0812">Transmembrane</keyword>
<dbReference type="RefSeq" id="WP_339587651.1">
    <property type="nucleotide sequence ID" value="NZ_JBBHJZ010000002.1"/>
</dbReference>
<keyword evidence="6 9" id="KW-0472">Membrane</keyword>
<dbReference type="Gene3D" id="2.20.200.10">
    <property type="entry name" value="Outer membrane efflux proteins (OEP)"/>
    <property type="match status" value="1"/>
</dbReference>
<dbReference type="Proteomes" id="UP001361239">
    <property type="component" value="Unassembled WGS sequence"/>
</dbReference>
<sequence>MSLPSLSKSLRLSVPCVALVAAACAPVPQLGPKPLPRAPQSVAASQSLPGQPSAAWPGDGWWRGLGDAQLDALIDEGLRNSPDVAAAAARFRRATAMRQEARGATLPRLDVGGSANYRKQSLELGYPDEFKAFLPKGWNDFADISASLDYELDIWGKNRAALVAATSEQRAAAIDAQQARLMLAAGIASAYVDLARLFEERDVRQGELDIQLSTQKLISQRRINGLETRGSERQTDAEVATSRGALAATDEQIALRRNQLAALLGAGPDRGLAIARPTLPVPALRGLPENVTTDLVGRRPDVAAARERVEAAASRIKVARADFFPAIRLSAMFGVQALGLGNLFKDDATYGSAGPAISLPIFHGGAIQGRYRGARATYDEAVATYDQTVVTAYQQVADAVTSQRAAEQRLVQARAALAASQDAYDIARQRYDGGLSNYLDVLTVQDRLLQARLAVAGLHAGLRSVDIALIRALGGGFEPARTTSKDQPHG</sequence>
<evidence type="ECO:0000256" key="2">
    <source>
        <dbReference type="ARBA" id="ARBA00007613"/>
    </source>
</evidence>
<evidence type="ECO:0000313" key="11">
    <source>
        <dbReference type="Proteomes" id="UP001361239"/>
    </source>
</evidence>
<dbReference type="PANTHER" id="PTHR30203">
    <property type="entry name" value="OUTER MEMBRANE CATION EFFLUX PROTEIN"/>
    <property type="match status" value="1"/>
</dbReference>
<organism evidence="10 11">
    <name type="scientific">Novosphingobium anseongense</name>
    <dbReference type="NCBI Taxonomy" id="3133436"/>
    <lineage>
        <taxon>Bacteria</taxon>
        <taxon>Pseudomonadati</taxon>
        <taxon>Pseudomonadota</taxon>
        <taxon>Alphaproteobacteria</taxon>
        <taxon>Sphingomonadales</taxon>
        <taxon>Sphingomonadaceae</taxon>
        <taxon>Novosphingobium</taxon>
    </lineage>
</organism>
<evidence type="ECO:0000256" key="3">
    <source>
        <dbReference type="ARBA" id="ARBA00022452"/>
    </source>
</evidence>
<evidence type="ECO:0000256" key="6">
    <source>
        <dbReference type="ARBA" id="ARBA00023136"/>
    </source>
</evidence>
<keyword evidence="5 9" id="KW-0732">Signal</keyword>
<comment type="similarity">
    <text evidence="2 9">Belongs to the outer membrane factor (OMF) (TC 1.B.17) family.</text>
</comment>
<reference evidence="10 11" key="1">
    <citation type="submission" date="2024-03" db="EMBL/GenBank/DDBJ databases">
        <authorList>
            <person name="Jo J.-H."/>
        </authorList>
    </citation>
    <scope>NUCLEOTIDE SEQUENCE [LARGE SCALE GENOMIC DNA]</scope>
    <source>
        <strain evidence="10 11">PS1R-30</strain>
    </source>
</reference>
<dbReference type="PANTHER" id="PTHR30203:SF20">
    <property type="entry name" value="MULTIDRUG RESISTANCE OUTER MEMBRANE PROTEIN MDTP-RELATED"/>
    <property type="match status" value="1"/>
</dbReference>